<evidence type="ECO:0000313" key="8">
    <source>
        <dbReference type="Ensembl" id="ENSMMDP00005037572.1"/>
    </source>
</evidence>
<keyword evidence="2 4" id="KW-0863">Zinc-finger</keyword>
<dbReference type="CDD" id="cd19769">
    <property type="entry name" value="Bbox2_TRIM16-like"/>
    <property type="match status" value="1"/>
</dbReference>
<dbReference type="InParanoid" id="A0A667ZB26"/>
<dbReference type="InterPro" id="IPR003879">
    <property type="entry name" value="Butyrophylin_SPRY"/>
</dbReference>
<dbReference type="Pfam" id="PF13765">
    <property type="entry name" value="PRY"/>
    <property type="match status" value="1"/>
</dbReference>
<proteinExistence type="predicted"/>
<evidence type="ECO:0000256" key="2">
    <source>
        <dbReference type="ARBA" id="ARBA00022771"/>
    </source>
</evidence>
<dbReference type="PROSITE" id="PS50119">
    <property type="entry name" value="ZF_BBOX"/>
    <property type="match status" value="1"/>
</dbReference>
<dbReference type="AlphaFoldDB" id="A0A667ZB26"/>
<keyword evidence="3" id="KW-0862">Zinc</keyword>
<name>A0A667ZB26_9TELE</name>
<protein>
    <submittedName>
        <fullName evidence="8">Tripartite motif containing 16</fullName>
    </submittedName>
</protein>
<reference evidence="8" key="1">
    <citation type="submission" date="2019-06" db="EMBL/GenBank/DDBJ databases">
        <authorList>
            <consortium name="Wellcome Sanger Institute Data Sharing"/>
        </authorList>
    </citation>
    <scope>NUCLEOTIDE SEQUENCE [LARGE SCALE GENOMIC DNA]</scope>
</reference>
<dbReference type="GeneTree" id="ENSGT00940000161116"/>
<dbReference type="Pfam" id="PF00643">
    <property type="entry name" value="zf-B_box"/>
    <property type="match status" value="1"/>
</dbReference>
<dbReference type="CDD" id="cd12890">
    <property type="entry name" value="SPRY_PRY_TRIM16"/>
    <property type="match status" value="1"/>
</dbReference>
<dbReference type="PROSITE" id="PS50188">
    <property type="entry name" value="B302_SPRY"/>
    <property type="match status" value="1"/>
</dbReference>
<evidence type="ECO:0000259" key="7">
    <source>
        <dbReference type="PROSITE" id="PS50188"/>
    </source>
</evidence>
<dbReference type="GO" id="GO:0005737">
    <property type="term" value="C:cytoplasm"/>
    <property type="evidence" value="ECO:0007669"/>
    <property type="project" value="UniProtKB-ARBA"/>
</dbReference>
<dbReference type="Pfam" id="PF00622">
    <property type="entry name" value="SPRY"/>
    <property type="match status" value="1"/>
</dbReference>
<feature type="compositionally biased region" description="Acidic residues" evidence="5">
    <location>
        <begin position="1"/>
        <end position="10"/>
    </location>
</feature>
<dbReference type="Pfam" id="PF25600">
    <property type="entry name" value="TRIM_CC"/>
    <property type="match status" value="1"/>
</dbReference>
<dbReference type="Proteomes" id="UP000472263">
    <property type="component" value="Chromosome 19"/>
</dbReference>
<dbReference type="SUPFAM" id="SSF57845">
    <property type="entry name" value="B-box zinc-binding domain"/>
    <property type="match status" value="1"/>
</dbReference>
<dbReference type="PANTHER" id="PTHR25465">
    <property type="entry name" value="B-BOX DOMAIN CONTAINING"/>
    <property type="match status" value="1"/>
</dbReference>
<dbReference type="SMART" id="SM00336">
    <property type="entry name" value="BBOX"/>
    <property type="match status" value="2"/>
</dbReference>
<dbReference type="Gene3D" id="2.60.120.920">
    <property type="match status" value="1"/>
</dbReference>
<keyword evidence="9" id="KW-1185">Reference proteome</keyword>
<organism evidence="8 9">
    <name type="scientific">Myripristis murdjan</name>
    <name type="common">pinecone soldierfish</name>
    <dbReference type="NCBI Taxonomy" id="586833"/>
    <lineage>
        <taxon>Eukaryota</taxon>
        <taxon>Metazoa</taxon>
        <taxon>Chordata</taxon>
        <taxon>Craniata</taxon>
        <taxon>Vertebrata</taxon>
        <taxon>Euteleostomi</taxon>
        <taxon>Actinopterygii</taxon>
        <taxon>Neopterygii</taxon>
        <taxon>Teleostei</taxon>
        <taxon>Neoteleostei</taxon>
        <taxon>Acanthomorphata</taxon>
        <taxon>Holocentriformes</taxon>
        <taxon>Holocentridae</taxon>
        <taxon>Myripristis</taxon>
    </lineage>
</organism>
<dbReference type="InterPro" id="IPR051051">
    <property type="entry name" value="E3_ubiq-ligase_TRIM/RNF"/>
</dbReference>
<dbReference type="InterPro" id="IPR003877">
    <property type="entry name" value="SPRY_dom"/>
</dbReference>
<dbReference type="OrthoDB" id="6270329at2759"/>
<feature type="compositionally biased region" description="Low complexity" evidence="5">
    <location>
        <begin position="609"/>
        <end position="621"/>
    </location>
</feature>
<gene>
    <name evidence="8" type="primary">TRIM16</name>
    <name evidence="8" type="synonym">trim16</name>
</gene>
<evidence type="ECO:0000256" key="5">
    <source>
        <dbReference type="SAM" id="MobiDB-lite"/>
    </source>
</evidence>
<evidence type="ECO:0000256" key="3">
    <source>
        <dbReference type="ARBA" id="ARBA00022833"/>
    </source>
</evidence>
<evidence type="ECO:0000256" key="1">
    <source>
        <dbReference type="ARBA" id="ARBA00022723"/>
    </source>
</evidence>
<evidence type="ECO:0000259" key="6">
    <source>
        <dbReference type="PROSITE" id="PS50119"/>
    </source>
</evidence>
<evidence type="ECO:0000256" key="4">
    <source>
        <dbReference type="PROSITE-ProRule" id="PRU00024"/>
    </source>
</evidence>
<reference evidence="8" key="3">
    <citation type="submission" date="2025-09" db="UniProtKB">
        <authorList>
            <consortium name="Ensembl"/>
        </authorList>
    </citation>
    <scope>IDENTIFICATION</scope>
</reference>
<dbReference type="InterPro" id="IPR006574">
    <property type="entry name" value="PRY"/>
</dbReference>
<dbReference type="SMART" id="SM00449">
    <property type="entry name" value="SPRY"/>
    <property type="match status" value="1"/>
</dbReference>
<sequence length="621" mass="70429">MADTATEDTDLNSCMEDKSKGCPESVQSPDKPEPADGLQQNGKVVEPPVIKSKEEQSEESKTEEIKIQEDLEESEDPKKPDEDKKEDASQTEGEKDEVKNGEKKEEKEEEAKEEPLGPDDVVCDSCIESPCRALKSCLTCLVSYCEAHLRPHLENPKFQNHRLVEPLRDIERRTCESHKWPLDLFCSADTCCVCQECVTEDHKGHNTVPVVEARRQIEKELKHKQTEMVKTVTAAENAINKLQVNTVSIEHSVTEVREVIENQFAELQAVVERAKREVTEILEGEEKQARNQAEGIRVHLEQRCTELKKTQAQVEKLFKNKNDVDFLQEYSEWKKETPDISLPGIYIGLMDRLNTFSRVIVDSTQELCDKLVSSYIDKLKETCKNDKVGIKTTVKEIIAAKQNMSIPDPETREDFLKYSSQITFDAETAHKFLRLTEENRKVTNTTPWQHPYSDVPERFENWRQVLATESFYLGRHYFEADISGEGTHIGLTYKSIDRKGSESNSCITGNDFSWCLQWDGRSFSAWHSDVETPLNVGKFTRIGVYVDYTGGVLAFHGVGDTMTLIHKYNAEFLEPLYPAFWLSKKENIVALVPPGEPLPLKSPSPPTSPANTAVPPDTAAE</sequence>
<dbReference type="GO" id="GO:0008270">
    <property type="term" value="F:zinc ion binding"/>
    <property type="evidence" value="ECO:0007669"/>
    <property type="project" value="UniProtKB-KW"/>
</dbReference>
<keyword evidence="1" id="KW-0479">Metal-binding</keyword>
<dbReference type="InterPro" id="IPR001870">
    <property type="entry name" value="B30.2/SPRY"/>
</dbReference>
<dbReference type="Ensembl" id="ENSMMDT00005038367.1">
    <property type="protein sequence ID" value="ENSMMDP00005037572.1"/>
    <property type="gene ID" value="ENSMMDG00005017511.1"/>
</dbReference>
<feature type="domain" description="B box-type" evidence="6">
    <location>
        <begin position="170"/>
        <end position="210"/>
    </location>
</feature>
<dbReference type="InterPro" id="IPR043136">
    <property type="entry name" value="B30.2/SPRY_sf"/>
</dbReference>
<feature type="region of interest" description="Disordered" evidence="5">
    <location>
        <begin position="1"/>
        <end position="119"/>
    </location>
</feature>
<accession>A0A667ZB26</accession>
<dbReference type="InterPro" id="IPR000315">
    <property type="entry name" value="Znf_B-box"/>
</dbReference>
<feature type="domain" description="B30.2/SPRY" evidence="7">
    <location>
        <begin position="402"/>
        <end position="598"/>
    </location>
</feature>
<feature type="compositionally biased region" description="Pro residues" evidence="5">
    <location>
        <begin position="594"/>
        <end position="608"/>
    </location>
</feature>
<feature type="region of interest" description="Disordered" evidence="5">
    <location>
        <begin position="594"/>
        <end position="621"/>
    </location>
</feature>
<dbReference type="PRINTS" id="PR01407">
    <property type="entry name" value="BUTYPHLNCDUF"/>
</dbReference>
<dbReference type="InterPro" id="IPR058030">
    <property type="entry name" value="TRIM8/14/16/25/29/45/65_CC"/>
</dbReference>
<dbReference type="SUPFAM" id="SSF49899">
    <property type="entry name" value="Concanavalin A-like lectins/glucanases"/>
    <property type="match status" value="1"/>
</dbReference>
<dbReference type="SMART" id="SM00589">
    <property type="entry name" value="PRY"/>
    <property type="match status" value="1"/>
</dbReference>
<dbReference type="Gene3D" id="4.10.830.40">
    <property type="match status" value="1"/>
</dbReference>
<feature type="compositionally biased region" description="Basic and acidic residues" evidence="5">
    <location>
        <begin position="51"/>
        <end position="69"/>
    </location>
</feature>
<dbReference type="PANTHER" id="PTHR25465:SF10">
    <property type="entry name" value="TRIPARTITE MOTIF-CONTAINING PROTEIN 16-RELATED"/>
    <property type="match status" value="1"/>
</dbReference>
<dbReference type="InterPro" id="IPR013320">
    <property type="entry name" value="ConA-like_dom_sf"/>
</dbReference>
<dbReference type="Gene3D" id="3.30.160.60">
    <property type="entry name" value="Classic Zinc Finger"/>
    <property type="match status" value="1"/>
</dbReference>
<feature type="compositionally biased region" description="Basic and acidic residues" evidence="5">
    <location>
        <begin position="76"/>
        <end position="115"/>
    </location>
</feature>
<reference evidence="8" key="2">
    <citation type="submission" date="2025-08" db="UniProtKB">
        <authorList>
            <consortium name="Ensembl"/>
        </authorList>
    </citation>
    <scope>IDENTIFICATION</scope>
</reference>
<evidence type="ECO:0000313" key="9">
    <source>
        <dbReference type="Proteomes" id="UP000472263"/>
    </source>
</evidence>